<evidence type="ECO:0000256" key="1">
    <source>
        <dbReference type="ARBA" id="ARBA00004123"/>
    </source>
</evidence>
<dbReference type="InterPro" id="IPR051032">
    <property type="entry name" value="AP2/ERF_TF_ERF_subfamily"/>
</dbReference>
<name>A0ABD1RLP1_9LAMI</name>
<evidence type="ECO:0000256" key="7">
    <source>
        <dbReference type="ARBA" id="ARBA00024343"/>
    </source>
</evidence>
<dbReference type="Proteomes" id="UP001604277">
    <property type="component" value="Unassembled WGS sequence"/>
</dbReference>
<dbReference type="EMBL" id="JBFOLJ010000012">
    <property type="protein sequence ID" value="KAL2489313.1"/>
    <property type="molecule type" value="Genomic_DNA"/>
</dbReference>
<organism evidence="9 10">
    <name type="scientific">Forsythia ovata</name>
    <dbReference type="NCBI Taxonomy" id="205694"/>
    <lineage>
        <taxon>Eukaryota</taxon>
        <taxon>Viridiplantae</taxon>
        <taxon>Streptophyta</taxon>
        <taxon>Embryophyta</taxon>
        <taxon>Tracheophyta</taxon>
        <taxon>Spermatophyta</taxon>
        <taxon>Magnoliopsida</taxon>
        <taxon>eudicotyledons</taxon>
        <taxon>Gunneridae</taxon>
        <taxon>Pentapetalae</taxon>
        <taxon>asterids</taxon>
        <taxon>lamiids</taxon>
        <taxon>Lamiales</taxon>
        <taxon>Oleaceae</taxon>
        <taxon>Forsythieae</taxon>
        <taxon>Forsythia</taxon>
    </lineage>
</organism>
<dbReference type="Gene3D" id="3.30.730.10">
    <property type="entry name" value="AP2/ERF domain"/>
    <property type="match status" value="1"/>
</dbReference>
<evidence type="ECO:0000256" key="3">
    <source>
        <dbReference type="ARBA" id="ARBA00023125"/>
    </source>
</evidence>
<dbReference type="InterPro" id="IPR016177">
    <property type="entry name" value="DNA-bd_dom_sf"/>
</dbReference>
<comment type="caution">
    <text evidence="9">The sequence shown here is derived from an EMBL/GenBank/DDBJ whole genome shotgun (WGS) entry which is preliminary data.</text>
</comment>
<feature type="domain" description="AP2/ERF" evidence="8">
    <location>
        <begin position="20"/>
        <end position="77"/>
    </location>
</feature>
<dbReference type="InterPro" id="IPR001471">
    <property type="entry name" value="AP2/ERF_dom"/>
</dbReference>
<dbReference type="PROSITE" id="PS51032">
    <property type="entry name" value="AP2_ERF"/>
    <property type="match status" value="1"/>
</dbReference>
<evidence type="ECO:0000256" key="6">
    <source>
        <dbReference type="ARBA" id="ARBA00023242"/>
    </source>
</evidence>
<gene>
    <name evidence="9" type="ORF">Fot_42605</name>
</gene>
<keyword evidence="2" id="KW-0805">Transcription regulation</keyword>
<accession>A0ABD1RLP1</accession>
<evidence type="ECO:0000259" key="8">
    <source>
        <dbReference type="PROSITE" id="PS51032"/>
    </source>
</evidence>
<keyword evidence="3" id="KW-0238">DNA-binding</keyword>
<keyword evidence="4" id="KW-0010">Activator</keyword>
<protein>
    <submittedName>
        <fullName evidence="9">AP2/ERF domain-containing protein</fullName>
    </submittedName>
</protein>
<reference evidence="10" key="1">
    <citation type="submission" date="2024-07" db="EMBL/GenBank/DDBJ databases">
        <title>Two chromosome-level genome assemblies of Korean endemic species Abeliophyllum distichum and Forsythia ovata (Oleaceae).</title>
        <authorList>
            <person name="Jang H."/>
        </authorList>
    </citation>
    <scope>NUCLEOTIDE SEQUENCE [LARGE SCALE GENOMIC DNA]</scope>
</reference>
<dbReference type="GO" id="GO:0003677">
    <property type="term" value="F:DNA binding"/>
    <property type="evidence" value="ECO:0007669"/>
    <property type="project" value="UniProtKB-KW"/>
</dbReference>
<dbReference type="PANTHER" id="PTHR31985">
    <property type="entry name" value="ETHYLENE-RESPONSIVE TRANSCRIPTION FACTOR ERF042-RELATED"/>
    <property type="match status" value="1"/>
</dbReference>
<dbReference type="AlphaFoldDB" id="A0ABD1RLP1"/>
<comment type="similarity">
    <text evidence="7">Belongs to the AP2/ERF transcription factor family. ERF subfamily.</text>
</comment>
<comment type="subcellular location">
    <subcellularLocation>
        <location evidence="1">Nucleus</location>
    </subcellularLocation>
</comment>
<dbReference type="GO" id="GO:0005634">
    <property type="term" value="C:nucleus"/>
    <property type="evidence" value="ECO:0007669"/>
    <property type="project" value="UniProtKB-SubCell"/>
</dbReference>
<evidence type="ECO:0000256" key="5">
    <source>
        <dbReference type="ARBA" id="ARBA00023163"/>
    </source>
</evidence>
<evidence type="ECO:0000256" key="4">
    <source>
        <dbReference type="ARBA" id="ARBA00023159"/>
    </source>
</evidence>
<keyword evidence="6" id="KW-0539">Nucleus</keyword>
<dbReference type="CDD" id="cd00018">
    <property type="entry name" value="AP2"/>
    <property type="match status" value="1"/>
</dbReference>
<keyword evidence="10" id="KW-1185">Reference proteome</keyword>
<dbReference type="SMART" id="SM00380">
    <property type="entry name" value="AP2"/>
    <property type="match status" value="1"/>
</dbReference>
<dbReference type="InterPro" id="IPR036955">
    <property type="entry name" value="AP2/ERF_dom_sf"/>
</dbReference>
<sequence length="208" mass="23072">MRETKTGIDNNNNTNSKHPGYRGVGMWAWEKWVSEIREPRKKSWIVLGTFANPEMVARAHDVAVVAIKDSNAILNFLEISNLLSCPTLCSLQDVQAATVTKAAYMDHLHPNRLEDVLTEIEDAPAQEELSEIVELPSSEASYDAGGGYGTVNPNSQVAKEYVLPPLTKTLKASAEQNNNGQTCFIMHQMDLFLKPKNKEAQLFGPKET</sequence>
<dbReference type="SUPFAM" id="SSF54171">
    <property type="entry name" value="DNA-binding domain"/>
    <property type="match status" value="1"/>
</dbReference>
<evidence type="ECO:0000313" key="9">
    <source>
        <dbReference type="EMBL" id="KAL2489313.1"/>
    </source>
</evidence>
<evidence type="ECO:0000256" key="2">
    <source>
        <dbReference type="ARBA" id="ARBA00023015"/>
    </source>
</evidence>
<keyword evidence="5" id="KW-0804">Transcription</keyword>
<proteinExistence type="inferred from homology"/>
<evidence type="ECO:0000313" key="10">
    <source>
        <dbReference type="Proteomes" id="UP001604277"/>
    </source>
</evidence>
<dbReference type="PANTHER" id="PTHR31985:SF292">
    <property type="entry name" value="AP2_ERF DOMAIN-CONTAINING PROTEIN"/>
    <property type="match status" value="1"/>
</dbReference>